<organism evidence="1 2">
    <name type="scientific">Anopheles arabiensis</name>
    <name type="common">Mosquito</name>
    <dbReference type="NCBI Taxonomy" id="7173"/>
    <lineage>
        <taxon>Eukaryota</taxon>
        <taxon>Metazoa</taxon>
        <taxon>Ecdysozoa</taxon>
        <taxon>Arthropoda</taxon>
        <taxon>Hexapoda</taxon>
        <taxon>Insecta</taxon>
        <taxon>Pterygota</taxon>
        <taxon>Neoptera</taxon>
        <taxon>Endopterygota</taxon>
        <taxon>Diptera</taxon>
        <taxon>Nematocera</taxon>
        <taxon>Culicoidea</taxon>
        <taxon>Culicidae</taxon>
        <taxon>Anophelinae</taxon>
        <taxon>Anopheles</taxon>
    </lineage>
</organism>
<evidence type="ECO:0008006" key="3">
    <source>
        <dbReference type="Google" id="ProtNLM"/>
    </source>
</evidence>
<evidence type="ECO:0000313" key="2">
    <source>
        <dbReference type="Proteomes" id="UP000075840"/>
    </source>
</evidence>
<dbReference type="PANTHER" id="PTHR33053">
    <property type="entry name" value="PROTEIN, PUTATIVE-RELATED"/>
    <property type="match status" value="1"/>
</dbReference>
<proteinExistence type="predicted"/>
<dbReference type="AlphaFoldDB" id="A0A182HYD4"/>
<dbReference type="VEuPathDB" id="VectorBase:AARA21_005485"/>
<dbReference type="Proteomes" id="UP000075840">
    <property type="component" value="Unassembled WGS sequence"/>
</dbReference>
<accession>A0A182HYD4</accession>
<name>A0A182HYD4_ANOAR</name>
<dbReference type="PANTHER" id="PTHR33053:SF9">
    <property type="entry name" value="AGAP000105-PA"/>
    <property type="match status" value="1"/>
</dbReference>
<protein>
    <recommendedName>
        <fullName evidence="3">Transposase domain-containing protein</fullName>
    </recommendedName>
</protein>
<sequence>KQGPPFETLSLNLFVDGLPLYKSSSLQFWPILFNIHEMPNVRPMIAGIFCGNTKPGNADEYLKKLVEELKIILVKGTTINGVTIAIKLRAVIADSPARCFLKGVTNFNGYNSCLKCTCHGEYNHDSHTDIFKGVNHKMRTDKNFRAKAYRQHQKKCSPLLEIPFLNMIRDIIVSDRLHLIDLGVQRRLLLGWRDGTLGLHAKLSASAISEISEFLQRIKLPSEIHRPFRGLNVLKYWKATEFSSFLHYAGIVVLKDVLPDYVYNHFLLLFCSITMLSTNVYKNNWHVANEMLKEFVVQYSNVYGDKFLTSNVHNLLHVYDEVFFFRTVNYFVNLPV</sequence>
<evidence type="ECO:0000313" key="1">
    <source>
        <dbReference type="EnsemblMetazoa" id="AARA006312-PA"/>
    </source>
</evidence>
<reference evidence="1" key="1">
    <citation type="submission" date="2022-08" db="UniProtKB">
        <authorList>
            <consortium name="EnsemblMetazoa"/>
        </authorList>
    </citation>
    <scope>IDENTIFICATION</scope>
    <source>
        <strain evidence="1">Dongola</strain>
    </source>
</reference>
<keyword evidence="2" id="KW-1185">Reference proteome</keyword>
<dbReference type="EMBL" id="APCN01006886">
    <property type="status" value="NOT_ANNOTATED_CDS"/>
    <property type="molecule type" value="Genomic_DNA"/>
</dbReference>
<dbReference type="VEuPathDB" id="VectorBase:AARA006312"/>
<dbReference type="EnsemblMetazoa" id="AARA006312-RA">
    <property type="protein sequence ID" value="AARA006312-PA"/>
    <property type="gene ID" value="AARA006312"/>
</dbReference>